<accession>A0A2P2NR81</accession>
<reference evidence="1" key="1">
    <citation type="submission" date="2018-02" db="EMBL/GenBank/DDBJ databases">
        <title>Rhizophora mucronata_Transcriptome.</title>
        <authorList>
            <person name="Meera S.P."/>
            <person name="Sreeshan A."/>
            <person name="Augustine A."/>
        </authorList>
    </citation>
    <scope>NUCLEOTIDE SEQUENCE</scope>
    <source>
        <tissue evidence="1">Leaf</tissue>
    </source>
</reference>
<organism evidence="1">
    <name type="scientific">Rhizophora mucronata</name>
    <name type="common">Asiatic mangrove</name>
    <dbReference type="NCBI Taxonomy" id="61149"/>
    <lineage>
        <taxon>Eukaryota</taxon>
        <taxon>Viridiplantae</taxon>
        <taxon>Streptophyta</taxon>
        <taxon>Embryophyta</taxon>
        <taxon>Tracheophyta</taxon>
        <taxon>Spermatophyta</taxon>
        <taxon>Magnoliopsida</taxon>
        <taxon>eudicotyledons</taxon>
        <taxon>Gunneridae</taxon>
        <taxon>Pentapetalae</taxon>
        <taxon>rosids</taxon>
        <taxon>fabids</taxon>
        <taxon>Malpighiales</taxon>
        <taxon>Rhizophoraceae</taxon>
        <taxon>Rhizophora</taxon>
    </lineage>
</organism>
<sequence length="48" mass="5628">MHTLEQNVSLCPSLLLLQIWQLHKVHNLQVPVSLQAYAVENIMHYNLF</sequence>
<proteinExistence type="predicted"/>
<name>A0A2P2NR81_RHIMU</name>
<protein>
    <submittedName>
        <fullName evidence="1">Uncharacterized protein</fullName>
    </submittedName>
</protein>
<dbReference type="AlphaFoldDB" id="A0A2P2NR81"/>
<dbReference type="EMBL" id="GGEC01064534">
    <property type="protein sequence ID" value="MBX45018.1"/>
    <property type="molecule type" value="Transcribed_RNA"/>
</dbReference>
<evidence type="ECO:0000313" key="1">
    <source>
        <dbReference type="EMBL" id="MBX45018.1"/>
    </source>
</evidence>